<comment type="similarity">
    <text evidence="3">Belongs to the glycosyl hydrolase 2 family.</text>
</comment>
<organism evidence="12 13">
    <name type="scientific">Leptotrombidium deliense</name>
    <dbReference type="NCBI Taxonomy" id="299467"/>
    <lineage>
        <taxon>Eukaryota</taxon>
        <taxon>Metazoa</taxon>
        <taxon>Ecdysozoa</taxon>
        <taxon>Arthropoda</taxon>
        <taxon>Chelicerata</taxon>
        <taxon>Arachnida</taxon>
        <taxon>Acari</taxon>
        <taxon>Acariformes</taxon>
        <taxon>Trombidiformes</taxon>
        <taxon>Prostigmata</taxon>
        <taxon>Anystina</taxon>
        <taxon>Parasitengona</taxon>
        <taxon>Trombiculoidea</taxon>
        <taxon>Trombiculidae</taxon>
        <taxon>Leptotrombidium</taxon>
    </lineage>
</organism>
<dbReference type="InterPro" id="IPR050887">
    <property type="entry name" value="Beta-mannosidase_GH2"/>
</dbReference>
<dbReference type="Gene3D" id="2.60.120.260">
    <property type="entry name" value="Galactose-binding domain-like"/>
    <property type="match status" value="1"/>
</dbReference>
<dbReference type="GO" id="GO:0004567">
    <property type="term" value="F:beta-mannosidase activity"/>
    <property type="evidence" value="ECO:0007669"/>
    <property type="project" value="UniProtKB-EC"/>
</dbReference>
<keyword evidence="6" id="KW-0378">Hydrolase</keyword>
<dbReference type="PANTHER" id="PTHR43730">
    <property type="entry name" value="BETA-MANNOSIDASE"/>
    <property type="match status" value="1"/>
</dbReference>
<dbReference type="VEuPathDB" id="VectorBase:LDEU004175"/>
<evidence type="ECO:0000256" key="6">
    <source>
        <dbReference type="ARBA" id="ARBA00022801"/>
    </source>
</evidence>
<dbReference type="Gene3D" id="2.60.40.10">
    <property type="entry name" value="Immunoglobulins"/>
    <property type="match status" value="1"/>
</dbReference>
<evidence type="ECO:0000256" key="10">
    <source>
        <dbReference type="ARBA" id="ARBA00033445"/>
    </source>
</evidence>
<keyword evidence="8" id="KW-0458">Lysosome</keyword>
<evidence type="ECO:0000256" key="2">
    <source>
        <dbReference type="ARBA" id="ARBA00004371"/>
    </source>
</evidence>
<accession>A0A443SK15</accession>
<name>A0A443SK15_9ACAR</name>
<comment type="caution">
    <text evidence="12">The sequence shown here is derived from an EMBL/GenBank/DDBJ whole genome shotgun (WGS) entry which is preliminary data.</text>
</comment>
<dbReference type="STRING" id="299467.A0A443SK15"/>
<keyword evidence="5" id="KW-0732">Signal</keyword>
<feature type="non-terminal residue" evidence="12">
    <location>
        <position position="463"/>
    </location>
</feature>
<evidence type="ECO:0000256" key="4">
    <source>
        <dbReference type="ARBA" id="ARBA00012754"/>
    </source>
</evidence>
<dbReference type="FunFam" id="2.60.120.260:FF:000060">
    <property type="entry name" value="Probable beta-mannosidase"/>
    <property type="match status" value="1"/>
</dbReference>
<evidence type="ECO:0000256" key="9">
    <source>
        <dbReference type="ARBA" id="ARBA00023295"/>
    </source>
</evidence>
<dbReference type="EC" id="3.2.1.25" evidence="4"/>
<keyword evidence="7" id="KW-0325">Glycoprotein</keyword>
<dbReference type="Gene3D" id="3.20.20.80">
    <property type="entry name" value="Glycosidases"/>
    <property type="match status" value="1"/>
</dbReference>
<dbReference type="OrthoDB" id="2866996at2759"/>
<dbReference type="EMBL" id="NCKV01001727">
    <property type="protein sequence ID" value="RWS27866.1"/>
    <property type="molecule type" value="Genomic_DNA"/>
</dbReference>
<feature type="domain" description="Beta-mannosidase-like galactose-binding" evidence="11">
    <location>
        <begin position="21"/>
        <end position="186"/>
    </location>
</feature>
<evidence type="ECO:0000256" key="3">
    <source>
        <dbReference type="ARBA" id="ARBA00007401"/>
    </source>
</evidence>
<keyword evidence="9" id="KW-0326">Glycosidase</keyword>
<dbReference type="Proteomes" id="UP000288716">
    <property type="component" value="Unassembled WGS sequence"/>
</dbReference>
<dbReference type="Pfam" id="PF22666">
    <property type="entry name" value="Glyco_hydro_2_N2"/>
    <property type="match status" value="1"/>
</dbReference>
<evidence type="ECO:0000256" key="8">
    <source>
        <dbReference type="ARBA" id="ARBA00023228"/>
    </source>
</evidence>
<evidence type="ECO:0000313" key="12">
    <source>
        <dbReference type="EMBL" id="RWS27866.1"/>
    </source>
</evidence>
<comment type="subcellular location">
    <subcellularLocation>
        <location evidence="2">Lysosome</location>
    </subcellularLocation>
</comment>
<dbReference type="InterPro" id="IPR008979">
    <property type="entry name" value="Galactose-bd-like_sf"/>
</dbReference>
<dbReference type="InterPro" id="IPR013783">
    <property type="entry name" value="Ig-like_fold"/>
</dbReference>
<dbReference type="SUPFAM" id="SSF49785">
    <property type="entry name" value="Galactose-binding domain-like"/>
    <property type="match status" value="1"/>
</dbReference>
<keyword evidence="13" id="KW-1185">Reference proteome</keyword>
<gene>
    <name evidence="12" type="ORF">B4U80_02964</name>
</gene>
<dbReference type="GO" id="GO:0006516">
    <property type="term" value="P:glycoprotein catabolic process"/>
    <property type="evidence" value="ECO:0007669"/>
    <property type="project" value="TreeGrafter"/>
</dbReference>
<protein>
    <recommendedName>
        <fullName evidence="4">beta-mannosidase</fullName>
        <ecNumber evidence="4">3.2.1.25</ecNumber>
    </recommendedName>
    <alternativeName>
        <fullName evidence="10">Mannanase</fullName>
    </alternativeName>
</protein>
<dbReference type="GO" id="GO:0005764">
    <property type="term" value="C:lysosome"/>
    <property type="evidence" value="ECO:0007669"/>
    <property type="project" value="UniProtKB-SubCell"/>
</dbReference>
<dbReference type="SUPFAM" id="SSF51445">
    <property type="entry name" value="(Trans)glycosidases"/>
    <property type="match status" value="1"/>
</dbReference>
<sequence length="463" mass="53302">METIGFSSTKTRVNHVFGIRISAQVPGGIYTDLYHGKVLKSLLKEDDDTKNRWVAYDTWTFQKHFMIPSGFRTKRGVYLTAHGIDTVSEIFLNGQLIGKTENMFVRYQFDMKPFLLNGSNVITVKFTSPVLYGKKKHDEQLKKYPIPPVCAPDVQHGECHVNYLRKMQCSFSWDWGPAFPSVGIWKSLDIEAYDYGLIRDIIVHTIYTPENRWIVNTSLVIESVTYNFRATVKIHLNDRLLLQTNIVVTSMPQHPMIVNFPILLPTSEKVKLWWPNGAGYMTSNGYKNLKRTLYTLRATIIPENSPEQSNTKSVSIGFRTIKLIQEQLTTQSSSFYFTVNGHSMFMRGSNWIPAEIFPERMNKERLKSLLLSAKKANINMLRVWGGGIYEPDDFYELANEMGILIWQDLMFAVALYPSNNEFRQSVATEVQQQVRRLQHNPCIAVWAGNNENEEAIASSWWPE</sequence>
<evidence type="ECO:0000313" key="13">
    <source>
        <dbReference type="Proteomes" id="UP000288716"/>
    </source>
</evidence>
<comment type="catalytic activity">
    <reaction evidence="1">
        <text>Hydrolysis of terminal, non-reducing beta-D-mannose residues in beta-D-mannosides.</text>
        <dbReference type="EC" id="3.2.1.25"/>
    </reaction>
</comment>
<reference evidence="12 13" key="1">
    <citation type="journal article" date="2018" name="Gigascience">
        <title>Genomes of trombidid mites reveal novel predicted allergens and laterally-transferred genes associated with secondary metabolism.</title>
        <authorList>
            <person name="Dong X."/>
            <person name="Chaisiri K."/>
            <person name="Xia D."/>
            <person name="Armstrong S.D."/>
            <person name="Fang Y."/>
            <person name="Donnelly M.J."/>
            <person name="Kadowaki T."/>
            <person name="McGarry J.W."/>
            <person name="Darby A.C."/>
            <person name="Makepeace B.L."/>
        </authorList>
    </citation>
    <scope>NUCLEOTIDE SEQUENCE [LARGE SCALE GENOMIC DNA]</scope>
    <source>
        <strain evidence="12">UoL-UT</strain>
    </source>
</reference>
<proteinExistence type="inferred from homology"/>
<dbReference type="InterPro" id="IPR054593">
    <property type="entry name" value="Beta-mannosidase-like_N2"/>
</dbReference>
<dbReference type="InterPro" id="IPR017853">
    <property type="entry name" value="GH"/>
</dbReference>
<dbReference type="AlphaFoldDB" id="A0A443SK15"/>
<evidence type="ECO:0000259" key="11">
    <source>
        <dbReference type="Pfam" id="PF22666"/>
    </source>
</evidence>
<evidence type="ECO:0000256" key="1">
    <source>
        <dbReference type="ARBA" id="ARBA00000829"/>
    </source>
</evidence>
<evidence type="ECO:0000256" key="7">
    <source>
        <dbReference type="ARBA" id="ARBA00023180"/>
    </source>
</evidence>
<dbReference type="PANTHER" id="PTHR43730:SF1">
    <property type="entry name" value="BETA-MANNOSIDASE"/>
    <property type="match status" value="1"/>
</dbReference>
<evidence type="ECO:0000256" key="5">
    <source>
        <dbReference type="ARBA" id="ARBA00022729"/>
    </source>
</evidence>